<reference evidence="1 2" key="1">
    <citation type="journal article" date="2012" name="Genome Biol.">
        <title>Genome and low-iron response of an oceanic diatom adapted to chronic iron limitation.</title>
        <authorList>
            <person name="Lommer M."/>
            <person name="Specht M."/>
            <person name="Roy A.S."/>
            <person name="Kraemer L."/>
            <person name="Andreson R."/>
            <person name="Gutowska M.A."/>
            <person name="Wolf J."/>
            <person name="Bergner S.V."/>
            <person name="Schilhabel M.B."/>
            <person name="Klostermeier U.C."/>
            <person name="Beiko R.G."/>
            <person name="Rosenstiel P."/>
            <person name="Hippler M."/>
            <person name="Laroche J."/>
        </authorList>
    </citation>
    <scope>NUCLEOTIDE SEQUENCE [LARGE SCALE GENOMIC DNA]</scope>
    <source>
        <strain evidence="1 2">CCMP1005</strain>
    </source>
</reference>
<protein>
    <submittedName>
        <fullName evidence="1">Uncharacterized protein</fullName>
    </submittedName>
</protein>
<accession>K0S1I5</accession>
<dbReference type="Proteomes" id="UP000266841">
    <property type="component" value="Unassembled WGS sequence"/>
</dbReference>
<dbReference type="AlphaFoldDB" id="K0S1I5"/>
<dbReference type="EMBL" id="AGNL01024641">
    <property type="protein sequence ID" value="EJK58634.1"/>
    <property type="molecule type" value="Genomic_DNA"/>
</dbReference>
<keyword evidence="2" id="KW-1185">Reference proteome</keyword>
<comment type="caution">
    <text evidence="1">The sequence shown here is derived from an EMBL/GenBank/DDBJ whole genome shotgun (WGS) entry which is preliminary data.</text>
</comment>
<sequence>MAPPVTYSDNVRLPFDPTDGVPIIEIRAPISEATHVTVYHSDLKITAKDDCDPNPTWEIDTTTLADGQDIPIGTLHLVQVNAKDWKNKVGVGYIKVLAAPSNVCYGSKYYRLVSASDIGEDPALTIIP</sequence>
<evidence type="ECO:0000313" key="2">
    <source>
        <dbReference type="Proteomes" id="UP000266841"/>
    </source>
</evidence>
<proteinExistence type="predicted"/>
<evidence type="ECO:0000313" key="1">
    <source>
        <dbReference type="EMBL" id="EJK58634.1"/>
    </source>
</evidence>
<gene>
    <name evidence="1" type="ORF">THAOC_21225</name>
</gene>
<organism evidence="1 2">
    <name type="scientific">Thalassiosira oceanica</name>
    <name type="common">Marine diatom</name>
    <dbReference type="NCBI Taxonomy" id="159749"/>
    <lineage>
        <taxon>Eukaryota</taxon>
        <taxon>Sar</taxon>
        <taxon>Stramenopiles</taxon>
        <taxon>Ochrophyta</taxon>
        <taxon>Bacillariophyta</taxon>
        <taxon>Coscinodiscophyceae</taxon>
        <taxon>Thalassiosirophycidae</taxon>
        <taxon>Thalassiosirales</taxon>
        <taxon>Thalassiosiraceae</taxon>
        <taxon>Thalassiosira</taxon>
    </lineage>
</organism>
<name>K0S1I5_THAOC</name>